<dbReference type="PANTHER" id="PTHR43709">
    <property type="entry name" value="ACONITATE ISOMERASE-RELATED"/>
    <property type="match status" value="1"/>
</dbReference>
<dbReference type="Gene3D" id="3.10.310.10">
    <property type="entry name" value="Diaminopimelate Epimerase, Chain A, domain 1"/>
    <property type="match status" value="2"/>
</dbReference>
<accession>A0A381XC65</accession>
<evidence type="ECO:0000313" key="3">
    <source>
        <dbReference type="EMBL" id="SVA62101.1"/>
    </source>
</evidence>
<dbReference type="InterPro" id="IPR007400">
    <property type="entry name" value="PrpF-like"/>
</dbReference>
<protein>
    <recommendedName>
        <fullName evidence="4">PrpF family protein</fullName>
    </recommendedName>
</protein>
<sequence length="392" mass="40926">MQQRKIPAVFMRGGTSKALMFHRRDLPTDARLWPELFVAALGANDPYGRQLDGMGGGISSLSKVCVISPSDRPGADIDYSFFQLTPTTDLVDPSASCGNMSAAVGPFAVDEGLVSPVGTEACVRIFSTNTARMIHSSFSLDQGEAAVDGKMSLPGVAGLGSPVRLEFKDPGGGATGHLLPTGKPIDEIRLPGGKSIDASMADAGNPCVFVQARDLGLTGAEMPDDVERNPEILESLEAIRCRASVSMGIARDIGEASRIPGIPKVAFLSPAQDMTTLAGDTVSAAECDILVRMISLGQPHRAIPVTGALCIAATARIDGSLVSGMLDTACGSSELRLAHPSGVTNVDAQLERQDGTWYAASATISRTARRLMDGYVYVPAARTPGLGVVPRS</sequence>
<name>A0A381XC65_9ZZZZ</name>
<keyword evidence="2" id="KW-0413">Isomerase</keyword>
<evidence type="ECO:0008006" key="4">
    <source>
        <dbReference type="Google" id="ProtNLM"/>
    </source>
</evidence>
<reference evidence="3" key="1">
    <citation type="submission" date="2018-05" db="EMBL/GenBank/DDBJ databases">
        <authorList>
            <person name="Lanie J.A."/>
            <person name="Ng W.-L."/>
            <person name="Kazmierczak K.M."/>
            <person name="Andrzejewski T.M."/>
            <person name="Davidsen T.M."/>
            <person name="Wayne K.J."/>
            <person name="Tettelin H."/>
            <person name="Glass J.I."/>
            <person name="Rusch D."/>
            <person name="Podicherti R."/>
            <person name="Tsui H.-C.T."/>
            <person name="Winkler M.E."/>
        </authorList>
    </citation>
    <scope>NUCLEOTIDE SEQUENCE</scope>
</reference>
<dbReference type="Pfam" id="PF04303">
    <property type="entry name" value="PrpF"/>
    <property type="match status" value="1"/>
</dbReference>
<evidence type="ECO:0000256" key="2">
    <source>
        <dbReference type="ARBA" id="ARBA00023235"/>
    </source>
</evidence>
<dbReference type="GO" id="GO:0016853">
    <property type="term" value="F:isomerase activity"/>
    <property type="evidence" value="ECO:0007669"/>
    <property type="project" value="UniProtKB-KW"/>
</dbReference>
<comment type="similarity">
    <text evidence="1">Belongs to the PrpF family.</text>
</comment>
<dbReference type="SUPFAM" id="SSF54506">
    <property type="entry name" value="Diaminopimelate epimerase-like"/>
    <property type="match status" value="2"/>
</dbReference>
<dbReference type="AlphaFoldDB" id="A0A381XC65"/>
<gene>
    <name evidence="3" type="ORF">METZ01_LOCUS114955</name>
</gene>
<organism evidence="3">
    <name type="scientific">marine metagenome</name>
    <dbReference type="NCBI Taxonomy" id="408172"/>
    <lineage>
        <taxon>unclassified sequences</taxon>
        <taxon>metagenomes</taxon>
        <taxon>ecological metagenomes</taxon>
    </lineage>
</organism>
<proteinExistence type="inferred from homology"/>
<dbReference type="EMBL" id="UINC01014582">
    <property type="protein sequence ID" value="SVA62101.1"/>
    <property type="molecule type" value="Genomic_DNA"/>
</dbReference>
<dbReference type="PANTHER" id="PTHR43709:SF2">
    <property type="entry name" value="DUF453 DOMAIN PROTEIN (AFU_ORTHOLOGUE AFUA_6G00360)"/>
    <property type="match status" value="1"/>
</dbReference>
<evidence type="ECO:0000256" key="1">
    <source>
        <dbReference type="ARBA" id="ARBA00007673"/>
    </source>
</evidence>